<feature type="transmembrane region" description="Helical" evidence="2">
    <location>
        <begin position="194"/>
        <end position="216"/>
    </location>
</feature>
<dbReference type="RefSeq" id="WP_289349720.1">
    <property type="nucleotide sequence ID" value="NZ_JAUCFI010000003.1"/>
</dbReference>
<feature type="transmembrane region" description="Helical" evidence="2">
    <location>
        <begin position="104"/>
        <end position="129"/>
    </location>
</feature>
<reference evidence="3" key="1">
    <citation type="submission" date="2023-06" db="EMBL/GenBank/DDBJ databases">
        <title>Comparative genomics of Bacillaceae isolates and their secondary metabolite potential.</title>
        <authorList>
            <person name="Song L."/>
            <person name="Nielsen L.J."/>
            <person name="Mohite O."/>
            <person name="Xu X."/>
            <person name="Weber T."/>
            <person name="Kovacs A.T."/>
        </authorList>
    </citation>
    <scope>NUCLEOTIDE SEQUENCE</scope>
    <source>
        <strain evidence="3">G1S1</strain>
    </source>
</reference>
<keyword evidence="2" id="KW-0472">Membrane</keyword>
<proteinExistence type="predicted"/>
<protein>
    <submittedName>
        <fullName evidence="3">Uncharacterized protein</fullName>
    </submittedName>
</protein>
<organism evidence="3 4">
    <name type="scientific">Peribacillus frigoritolerans</name>
    <dbReference type="NCBI Taxonomy" id="450367"/>
    <lineage>
        <taxon>Bacteria</taxon>
        <taxon>Bacillati</taxon>
        <taxon>Bacillota</taxon>
        <taxon>Bacilli</taxon>
        <taxon>Bacillales</taxon>
        <taxon>Bacillaceae</taxon>
        <taxon>Peribacillus</taxon>
    </lineage>
</organism>
<accession>A0AAJ1QMC9</accession>
<sequence length="386" mass="43978">MDIKQFLQKVNGLEGSKPSPSHEEAKKSGLKGSEPPPSHEEAKKSGLVLLQDAALIIAALTALTYLFAYSFQKGKREYYGIGDMALSNLDINAILDSISDVSTLIFYVIIIYFFARLIVKVMAIIIKYIGKSIKELPKNENLELDELEALDIKGTANNFIMNYFTNLFFISLVIGCAPYLILGIGESWDDYLGVVAQSLSFVVCIFMVLSFIYIGVVVSEKNFNLLAVIFFKNPITYIMQTFSLMTRIILIATLCIGSAYTFYQYGYTKAVNKKDYMVIQANGKNFLLLDKDANRMLVAPIKKLGKKGEITKRDFQLIEMKLGKNNNFIIKKYEFENGLQVNPDERNVYLRELGRDVQKSKILKGFLPWDFNLLNRYTILWLCYYF</sequence>
<evidence type="ECO:0000256" key="2">
    <source>
        <dbReference type="SAM" id="Phobius"/>
    </source>
</evidence>
<feature type="transmembrane region" description="Helical" evidence="2">
    <location>
        <begin position="47"/>
        <end position="68"/>
    </location>
</feature>
<keyword evidence="2" id="KW-1133">Transmembrane helix</keyword>
<evidence type="ECO:0000313" key="4">
    <source>
        <dbReference type="Proteomes" id="UP001238973"/>
    </source>
</evidence>
<feature type="transmembrane region" description="Helical" evidence="2">
    <location>
        <begin position="248"/>
        <end position="267"/>
    </location>
</feature>
<feature type="transmembrane region" description="Helical" evidence="2">
    <location>
        <begin position="223"/>
        <end position="242"/>
    </location>
</feature>
<comment type="caution">
    <text evidence="3">The sequence shown here is derived from an EMBL/GenBank/DDBJ whole genome shotgun (WGS) entry which is preliminary data.</text>
</comment>
<evidence type="ECO:0000256" key="1">
    <source>
        <dbReference type="SAM" id="MobiDB-lite"/>
    </source>
</evidence>
<dbReference type="Proteomes" id="UP001238973">
    <property type="component" value="Unassembled WGS sequence"/>
</dbReference>
<dbReference type="EMBL" id="JAUCFI010000003">
    <property type="protein sequence ID" value="MDM5284003.1"/>
    <property type="molecule type" value="Genomic_DNA"/>
</dbReference>
<feature type="region of interest" description="Disordered" evidence="1">
    <location>
        <begin position="10"/>
        <end position="41"/>
    </location>
</feature>
<feature type="transmembrane region" description="Helical" evidence="2">
    <location>
        <begin position="163"/>
        <end position="182"/>
    </location>
</feature>
<evidence type="ECO:0000313" key="3">
    <source>
        <dbReference type="EMBL" id="MDM5284003.1"/>
    </source>
</evidence>
<dbReference type="AlphaFoldDB" id="A0AAJ1QMC9"/>
<name>A0AAJ1QMC9_9BACI</name>
<keyword evidence="2" id="KW-0812">Transmembrane</keyword>
<gene>
    <name evidence="3" type="ORF">QUF85_11890</name>
</gene>